<evidence type="ECO:0000313" key="2">
    <source>
        <dbReference type="EMBL" id="SDB88733.1"/>
    </source>
</evidence>
<dbReference type="AlphaFoldDB" id="A0A1G6H3K3"/>
<feature type="compositionally biased region" description="Polar residues" evidence="1">
    <location>
        <begin position="8"/>
        <end position="24"/>
    </location>
</feature>
<dbReference type="EMBL" id="FMYF01000006">
    <property type="protein sequence ID" value="SDB88733.1"/>
    <property type="molecule type" value="Genomic_DNA"/>
</dbReference>
<dbReference type="SUPFAM" id="SSF82784">
    <property type="entry name" value="OsmC-like"/>
    <property type="match status" value="1"/>
</dbReference>
<dbReference type="Proteomes" id="UP000199086">
    <property type="component" value="Unassembled WGS sequence"/>
</dbReference>
<evidence type="ECO:0000313" key="3">
    <source>
        <dbReference type="Proteomes" id="UP000199086"/>
    </source>
</evidence>
<reference evidence="2 3" key="1">
    <citation type="submission" date="2016-06" db="EMBL/GenBank/DDBJ databases">
        <authorList>
            <person name="Olsen C.W."/>
            <person name="Carey S."/>
            <person name="Hinshaw L."/>
            <person name="Karasin A.I."/>
        </authorList>
    </citation>
    <scope>NUCLEOTIDE SEQUENCE [LARGE SCALE GENOMIC DNA]</scope>
    <source>
        <strain evidence="2 3">LZ-22</strain>
    </source>
</reference>
<feature type="region of interest" description="Disordered" evidence="1">
    <location>
        <begin position="1"/>
        <end position="35"/>
    </location>
</feature>
<protein>
    <submittedName>
        <fullName evidence="2">Uncharacterized OsmC-related protein</fullName>
    </submittedName>
</protein>
<dbReference type="Pfam" id="PF02566">
    <property type="entry name" value="OsmC"/>
    <property type="match status" value="1"/>
</dbReference>
<gene>
    <name evidence="2" type="ORF">GA0111570_106119</name>
</gene>
<dbReference type="STRING" id="1577474.GA0111570_106119"/>
<dbReference type="PANTHER" id="PTHR42830:SF2">
    <property type="entry name" value="OSMC_OHR FAMILY PROTEIN"/>
    <property type="match status" value="1"/>
</dbReference>
<sequence length="144" mass="15299">MQRFPHQYSASVAGTPTGSLTMSSPELPDLPVESPPEFGGPAGYWSPETLLVAAAADCFALTWRSVATANHVEWSDLRVEASGVLDRVERVTRFTEIRLAVHLTVPAGTDPDRIGALVDKTEGACLVSNSLSAPTTIDLHLAEG</sequence>
<dbReference type="RefSeq" id="WP_092610565.1">
    <property type="nucleotide sequence ID" value="NZ_FMYF01000006.1"/>
</dbReference>
<dbReference type="PANTHER" id="PTHR42830">
    <property type="entry name" value="OSMOTICALLY INDUCIBLE FAMILY PROTEIN"/>
    <property type="match status" value="1"/>
</dbReference>
<dbReference type="Gene3D" id="3.30.300.20">
    <property type="match status" value="1"/>
</dbReference>
<dbReference type="InterPro" id="IPR015946">
    <property type="entry name" value="KH_dom-like_a/b"/>
</dbReference>
<dbReference type="OrthoDB" id="9795405at2"/>
<proteinExistence type="predicted"/>
<evidence type="ECO:0000256" key="1">
    <source>
        <dbReference type="SAM" id="MobiDB-lite"/>
    </source>
</evidence>
<organism evidence="2 3">
    <name type="scientific">Raineyella antarctica</name>
    <dbReference type="NCBI Taxonomy" id="1577474"/>
    <lineage>
        <taxon>Bacteria</taxon>
        <taxon>Bacillati</taxon>
        <taxon>Actinomycetota</taxon>
        <taxon>Actinomycetes</taxon>
        <taxon>Propionibacteriales</taxon>
        <taxon>Propionibacteriaceae</taxon>
        <taxon>Raineyella</taxon>
    </lineage>
</organism>
<dbReference type="InterPro" id="IPR052707">
    <property type="entry name" value="OsmC_Ohr_Peroxiredoxin"/>
</dbReference>
<dbReference type="InterPro" id="IPR036102">
    <property type="entry name" value="OsmC/Ohrsf"/>
</dbReference>
<dbReference type="InterPro" id="IPR003718">
    <property type="entry name" value="OsmC/Ohr_fam"/>
</dbReference>
<accession>A0A1G6H3K3</accession>
<keyword evidence="3" id="KW-1185">Reference proteome</keyword>
<name>A0A1G6H3K3_9ACTN</name>